<protein>
    <recommendedName>
        <fullName evidence="3">EAL domain-containing protein</fullName>
    </recommendedName>
</protein>
<dbReference type="EMBL" id="CP014525">
    <property type="protein sequence ID" value="AMW34366.1"/>
    <property type="molecule type" value="Genomic_DNA"/>
</dbReference>
<gene>
    <name evidence="1" type="ORF">AY555_03245</name>
</gene>
<dbReference type="AlphaFoldDB" id="A0A143DCH1"/>
<dbReference type="KEGG" id="hjo:AY555_03245"/>
<accession>A0A143DCH1</accession>
<sequence length="460" mass="51374">MVQLRDPTHSERELLDTVERGGRTPAGRTAVHLHLSQLLPSNRTPSHLRMAASLFMPLQSLNAVRVFSLSCGDIMVVGKDMPEDEVERVINRIRSLFHDDPLSWYDEDEGIPDPFVTWYAFEVDLQVLLPVVRSILAEAEKRRQAMGMLPPEPEPIGPGDLGGMISGLDSLNIRRNIHRQPCIHITEKQAEILFEEFYVSVSSIGRVIAPHRDILSERWLFQEFSRTLDTRMIAALVRSEVAALPRTISLNLNLESLDSKEYDVLRRSMDPDRHIVVEVQVIDVFTNLDRWLSAKPMLRETGDFLALDGLTPSMGGVMDLERLDPDFVKVIWSPEMAAPEHPTAVSDIRSIVNALGGDRVILSRCDSQVAVTWGIEHGIRSFQGRFIDAVHGAMTMRSCPAAAQCTLKECATRRSAVDMKMRTTCPNIPGLDAIQFFSAPSIRLRRASPPSPTDGGEPSS</sequence>
<dbReference type="InterPro" id="IPR035919">
    <property type="entry name" value="EAL_sf"/>
</dbReference>
<keyword evidence="2" id="KW-1185">Reference proteome</keyword>
<reference evidence="1 2" key="1">
    <citation type="submission" date="2016-02" db="EMBL/GenBank/DDBJ databases">
        <title>Complete Genome of H5569, the type strain of the newly described species Haematospirillium jordaniae.</title>
        <authorList>
            <person name="Nicholson A.C."/>
            <person name="Humrighouse B.W."/>
            <person name="Loparov V."/>
            <person name="McQuiston J.R."/>
        </authorList>
    </citation>
    <scope>NUCLEOTIDE SEQUENCE [LARGE SCALE GENOMIC DNA]</scope>
    <source>
        <strain evidence="1 2">H5569</strain>
    </source>
</reference>
<evidence type="ECO:0000313" key="1">
    <source>
        <dbReference type="EMBL" id="AMW34366.1"/>
    </source>
</evidence>
<organism evidence="1 2">
    <name type="scientific">Haematospirillum jordaniae</name>
    <dbReference type="NCBI Taxonomy" id="1549855"/>
    <lineage>
        <taxon>Bacteria</taxon>
        <taxon>Pseudomonadati</taxon>
        <taxon>Pseudomonadota</taxon>
        <taxon>Alphaproteobacteria</taxon>
        <taxon>Rhodospirillales</taxon>
        <taxon>Novispirillaceae</taxon>
        <taxon>Haematospirillum</taxon>
    </lineage>
</organism>
<dbReference type="Gene3D" id="3.20.20.450">
    <property type="entry name" value="EAL domain"/>
    <property type="match status" value="1"/>
</dbReference>
<dbReference type="Proteomes" id="UP000076066">
    <property type="component" value="Chromosome"/>
</dbReference>
<dbReference type="GeneID" id="53316166"/>
<dbReference type="SUPFAM" id="SSF141868">
    <property type="entry name" value="EAL domain-like"/>
    <property type="match status" value="1"/>
</dbReference>
<dbReference type="STRING" id="1549855.AY555_03245"/>
<evidence type="ECO:0000313" key="2">
    <source>
        <dbReference type="Proteomes" id="UP000076066"/>
    </source>
</evidence>
<proteinExistence type="predicted"/>
<dbReference type="RefSeq" id="WP_066133393.1">
    <property type="nucleotide sequence ID" value="NZ_CP014525.1"/>
</dbReference>
<evidence type="ECO:0008006" key="3">
    <source>
        <dbReference type="Google" id="ProtNLM"/>
    </source>
</evidence>
<name>A0A143DCH1_9PROT</name>
<dbReference type="OrthoDB" id="8431402at2"/>